<evidence type="ECO:0000256" key="6">
    <source>
        <dbReference type="ARBA" id="ARBA00023136"/>
    </source>
</evidence>
<name>A0A929MTC2_ABIDE</name>
<keyword evidence="5 7" id="KW-1133">Transmembrane helix</keyword>
<dbReference type="CDD" id="cd06261">
    <property type="entry name" value="TM_PBP2"/>
    <property type="match status" value="1"/>
</dbReference>
<keyword evidence="2 7" id="KW-0813">Transport</keyword>
<feature type="transmembrane region" description="Helical" evidence="7">
    <location>
        <begin position="161"/>
        <end position="185"/>
    </location>
</feature>
<protein>
    <submittedName>
        <fullName evidence="9">Sugar ABC transporter permease</fullName>
    </submittedName>
</protein>
<dbReference type="PANTHER" id="PTHR30193">
    <property type="entry name" value="ABC TRANSPORTER PERMEASE PROTEIN"/>
    <property type="match status" value="1"/>
</dbReference>
<evidence type="ECO:0000256" key="7">
    <source>
        <dbReference type="RuleBase" id="RU363032"/>
    </source>
</evidence>
<evidence type="ECO:0000313" key="10">
    <source>
        <dbReference type="Proteomes" id="UP000757900"/>
    </source>
</evidence>
<evidence type="ECO:0000259" key="8">
    <source>
        <dbReference type="PROSITE" id="PS50928"/>
    </source>
</evidence>
<dbReference type="Proteomes" id="UP000757900">
    <property type="component" value="Unassembled WGS sequence"/>
</dbReference>
<reference evidence="9" key="1">
    <citation type="submission" date="2020-04" db="EMBL/GenBank/DDBJ databases">
        <title>Deep metagenomics examines the oral microbiome during advanced dental caries in children, revealing novel taxa and co-occurrences with host molecules.</title>
        <authorList>
            <person name="Baker J.L."/>
            <person name="Morton J.T."/>
            <person name="Dinis M."/>
            <person name="Alvarez R."/>
            <person name="Tran N.C."/>
            <person name="Knight R."/>
            <person name="Edlund A."/>
        </authorList>
    </citation>
    <scope>NUCLEOTIDE SEQUENCE</scope>
    <source>
        <strain evidence="9">JCVI_23_bin.16</strain>
    </source>
</reference>
<feature type="transmembrane region" description="Helical" evidence="7">
    <location>
        <begin position="112"/>
        <end position="132"/>
    </location>
</feature>
<dbReference type="SUPFAM" id="SSF161098">
    <property type="entry name" value="MetI-like"/>
    <property type="match status" value="1"/>
</dbReference>
<feature type="transmembrane region" description="Helical" evidence="7">
    <location>
        <begin position="12"/>
        <end position="33"/>
    </location>
</feature>
<comment type="similarity">
    <text evidence="7">Belongs to the binding-protein-dependent transport system permease family.</text>
</comment>
<dbReference type="GO" id="GO:0005886">
    <property type="term" value="C:plasma membrane"/>
    <property type="evidence" value="ECO:0007669"/>
    <property type="project" value="UniProtKB-SubCell"/>
</dbReference>
<dbReference type="InterPro" id="IPR051393">
    <property type="entry name" value="ABC_transporter_permease"/>
</dbReference>
<dbReference type="EMBL" id="JABZFV010000005">
    <property type="protein sequence ID" value="MBF0934215.1"/>
    <property type="molecule type" value="Genomic_DNA"/>
</dbReference>
<keyword evidence="4 7" id="KW-0812">Transmembrane</keyword>
<evidence type="ECO:0000256" key="1">
    <source>
        <dbReference type="ARBA" id="ARBA00004651"/>
    </source>
</evidence>
<accession>A0A929MTC2</accession>
<evidence type="ECO:0000313" key="9">
    <source>
        <dbReference type="EMBL" id="MBF0934215.1"/>
    </source>
</evidence>
<keyword evidence="6 7" id="KW-0472">Membrane</keyword>
<feature type="transmembrane region" description="Helical" evidence="7">
    <location>
        <begin position="81"/>
        <end position="100"/>
    </location>
</feature>
<keyword evidence="3" id="KW-1003">Cell membrane</keyword>
<comment type="caution">
    <text evidence="9">The sequence shown here is derived from an EMBL/GenBank/DDBJ whole genome shotgun (WGS) entry which is preliminary data.</text>
</comment>
<proteinExistence type="inferred from homology"/>
<feature type="transmembrane region" description="Helical" evidence="7">
    <location>
        <begin position="214"/>
        <end position="234"/>
    </location>
</feature>
<dbReference type="PANTHER" id="PTHR30193:SF37">
    <property type="entry name" value="INNER MEMBRANE ABC TRANSPORTER PERMEASE PROTEIN YCJO"/>
    <property type="match status" value="1"/>
</dbReference>
<dbReference type="AlphaFoldDB" id="A0A929MTC2"/>
<dbReference type="GO" id="GO:0055085">
    <property type="term" value="P:transmembrane transport"/>
    <property type="evidence" value="ECO:0007669"/>
    <property type="project" value="InterPro"/>
</dbReference>
<dbReference type="Gene3D" id="1.10.3720.10">
    <property type="entry name" value="MetI-like"/>
    <property type="match status" value="1"/>
</dbReference>
<comment type="subcellular location">
    <subcellularLocation>
        <location evidence="1 7">Cell membrane</location>
        <topology evidence="1 7">Multi-pass membrane protein</topology>
    </subcellularLocation>
</comment>
<feature type="domain" description="ABC transmembrane type-1" evidence="8">
    <location>
        <begin position="75"/>
        <end position="289"/>
    </location>
</feature>
<evidence type="ECO:0000256" key="4">
    <source>
        <dbReference type="ARBA" id="ARBA00022692"/>
    </source>
</evidence>
<organism evidence="9 10">
    <name type="scientific">Abiotrophia defectiva</name>
    <name type="common">Streptococcus defectivus</name>
    <dbReference type="NCBI Taxonomy" id="46125"/>
    <lineage>
        <taxon>Bacteria</taxon>
        <taxon>Bacillati</taxon>
        <taxon>Bacillota</taxon>
        <taxon>Bacilli</taxon>
        <taxon>Lactobacillales</taxon>
        <taxon>Aerococcaceae</taxon>
        <taxon>Abiotrophia</taxon>
    </lineage>
</organism>
<dbReference type="InterPro" id="IPR035906">
    <property type="entry name" value="MetI-like_sf"/>
</dbReference>
<feature type="transmembrane region" description="Helical" evidence="7">
    <location>
        <begin position="266"/>
        <end position="288"/>
    </location>
</feature>
<dbReference type="PROSITE" id="PS50928">
    <property type="entry name" value="ABC_TM1"/>
    <property type="match status" value="1"/>
</dbReference>
<sequence length="301" mass="33988">MNRKPTLKSSLQALLYLAPALVFMTTFTIIPIIRSFMMSFYENYKLRNITKNKPVVWSLDNFQKILADPKFYLALQNTATYVFWVVLCSITISVTVAVLLNQIPVLKGLFRTAYFLPFVTSTVAISVVWSWLYHSEYGLLNYLLGLVGIDRINWLNDPKTAMTAVIIMAIWKSLGFNILLTLVGLGNINETYYKAAQVDGANAWKRFTNITLPLLRPTLFLLSTVGIINGFKVFDEVFALFNGRPGPGGSAMTVVYYLFDQFYVQFNYGMAAATGIILFAIVLVITVFQNMGNKYFEKRGG</sequence>
<evidence type="ECO:0000256" key="2">
    <source>
        <dbReference type="ARBA" id="ARBA00022448"/>
    </source>
</evidence>
<dbReference type="Pfam" id="PF00528">
    <property type="entry name" value="BPD_transp_1"/>
    <property type="match status" value="1"/>
</dbReference>
<evidence type="ECO:0000256" key="5">
    <source>
        <dbReference type="ARBA" id="ARBA00022989"/>
    </source>
</evidence>
<dbReference type="InterPro" id="IPR000515">
    <property type="entry name" value="MetI-like"/>
</dbReference>
<evidence type="ECO:0000256" key="3">
    <source>
        <dbReference type="ARBA" id="ARBA00022475"/>
    </source>
</evidence>
<gene>
    <name evidence="9" type="ORF">HXK00_01055</name>
</gene>